<dbReference type="Proteomes" id="UP000718564">
    <property type="component" value="Unassembled WGS sequence"/>
</dbReference>
<organism evidence="1 2">
    <name type="scientific">Brasilonema bromeliae SPC951</name>
    <dbReference type="NCBI Taxonomy" id="385972"/>
    <lineage>
        <taxon>Bacteria</taxon>
        <taxon>Bacillati</taxon>
        <taxon>Cyanobacteriota</taxon>
        <taxon>Cyanophyceae</taxon>
        <taxon>Nostocales</taxon>
        <taxon>Scytonemataceae</taxon>
        <taxon>Brasilonema</taxon>
        <taxon>Bromeliae group (in: Brasilonema)</taxon>
    </lineage>
</organism>
<accession>A0ABX1PAU5</accession>
<comment type="caution">
    <text evidence="1">The sequence shown here is derived from an EMBL/GenBank/DDBJ whole genome shotgun (WGS) entry which is preliminary data.</text>
</comment>
<gene>
    <name evidence="1" type="ORF">DP116_19875</name>
</gene>
<reference evidence="1 2" key="1">
    <citation type="submission" date="2018-06" db="EMBL/GenBank/DDBJ databases">
        <title>Comparative genomics of Brasilonema spp. strains.</title>
        <authorList>
            <person name="Alvarenga D.O."/>
            <person name="Fiore M.F."/>
            <person name="Varani A.M."/>
        </authorList>
    </citation>
    <scope>NUCLEOTIDE SEQUENCE [LARGE SCALE GENOMIC DNA]</scope>
    <source>
        <strain evidence="1 2">SPC951</strain>
    </source>
</reference>
<sequence>MIATHVCWVECVNPTPTTLVNVGLSFALPSPIYVSTHLGIISKMKRKSLPAIPRAVRLEIKKTETIF</sequence>
<evidence type="ECO:0000313" key="1">
    <source>
        <dbReference type="EMBL" id="NMG21584.1"/>
    </source>
</evidence>
<name>A0ABX1PAU5_9CYAN</name>
<dbReference type="EMBL" id="QMEB01000174">
    <property type="protein sequence ID" value="NMG21584.1"/>
    <property type="molecule type" value="Genomic_DNA"/>
</dbReference>
<evidence type="ECO:0000313" key="2">
    <source>
        <dbReference type="Proteomes" id="UP000718564"/>
    </source>
</evidence>
<protein>
    <submittedName>
        <fullName evidence="1">Uncharacterized protein</fullName>
    </submittedName>
</protein>
<proteinExistence type="predicted"/>
<keyword evidence="2" id="KW-1185">Reference proteome</keyword>